<comment type="caution">
    <text evidence="2">The sequence shown here is derived from an EMBL/GenBank/DDBJ whole genome shotgun (WGS) entry which is preliminary data.</text>
</comment>
<keyword evidence="3" id="KW-1185">Reference proteome</keyword>
<reference evidence="2 3" key="1">
    <citation type="submission" date="2024-06" db="EMBL/GenBank/DDBJ databases">
        <title>The Natural Products Discovery Center: Release of the First 8490 Sequenced Strains for Exploring Actinobacteria Biosynthetic Diversity.</title>
        <authorList>
            <person name="Kalkreuter E."/>
            <person name="Kautsar S.A."/>
            <person name="Yang D."/>
            <person name="Bader C.D."/>
            <person name="Teijaro C.N."/>
            <person name="Fluegel L."/>
            <person name="Davis C.M."/>
            <person name="Simpson J.R."/>
            <person name="Lauterbach L."/>
            <person name="Steele A.D."/>
            <person name="Gui C."/>
            <person name="Meng S."/>
            <person name="Li G."/>
            <person name="Viehrig K."/>
            <person name="Ye F."/>
            <person name="Su P."/>
            <person name="Kiefer A.F."/>
            <person name="Nichols A."/>
            <person name="Cepeda A.J."/>
            <person name="Yan W."/>
            <person name="Fan B."/>
            <person name="Jiang Y."/>
            <person name="Adhikari A."/>
            <person name="Zheng C.-J."/>
            <person name="Schuster L."/>
            <person name="Cowan T.M."/>
            <person name="Smanski M.J."/>
            <person name="Chevrette M.G."/>
            <person name="De Carvalho L.P.S."/>
            <person name="Shen B."/>
        </authorList>
    </citation>
    <scope>NUCLEOTIDE SEQUENCE [LARGE SCALE GENOMIC DNA]</scope>
    <source>
        <strain evidence="2 3">NPDC006434</strain>
    </source>
</reference>
<evidence type="ECO:0000256" key="1">
    <source>
        <dbReference type="SAM" id="MobiDB-lite"/>
    </source>
</evidence>
<dbReference type="EMBL" id="JBEXPZ010000028">
    <property type="protein sequence ID" value="MET9847168.1"/>
    <property type="molecule type" value="Genomic_DNA"/>
</dbReference>
<proteinExistence type="predicted"/>
<feature type="region of interest" description="Disordered" evidence="1">
    <location>
        <begin position="1"/>
        <end position="23"/>
    </location>
</feature>
<accession>A0ABV2V028</accession>
<protein>
    <submittedName>
        <fullName evidence="2">Uncharacterized protein</fullName>
    </submittedName>
</protein>
<name>A0ABV2V028_9ACTN</name>
<organism evidence="2 3">
    <name type="scientific">Streptomyces ossamyceticus</name>
    <dbReference type="NCBI Taxonomy" id="249581"/>
    <lineage>
        <taxon>Bacteria</taxon>
        <taxon>Bacillati</taxon>
        <taxon>Actinomycetota</taxon>
        <taxon>Actinomycetes</taxon>
        <taxon>Kitasatosporales</taxon>
        <taxon>Streptomycetaceae</taxon>
        <taxon>Streptomyces</taxon>
    </lineage>
</organism>
<evidence type="ECO:0000313" key="2">
    <source>
        <dbReference type="EMBL" id="MET9847168.1"/>
    </source>
</evidence>
<dbReference type="RefSeq" id="WP_355398371.1">
    <property type="nucleotide sequence ID" value="NZ_JBEGHN010000056.1"/>
</dbReference>
<feature type="compositionally biased region" description="Basic and acidic residues" evidence="1">
    <location>
        <begin position="1"/>
        <end position="12"/>
    </location>
</feature>
<gene>
    <name evidence="2" type="ORF">ABZZ21_21985</name>
</gene>
<evidence type="ECO:0000313" key="3">
    <source>
        <dbReference type="Proteomes" id="UP001550210"/>
    </source>
</evidence>
<dbReference type="Proteomes" id="UP001550210">
    <property type="component" value="Unassembled WGS sequence"/>
</dbReference>
<sequence length="359" mass="38062">MKGDLRRVRELMPPDPQADFGQDGALPARAERELAALLATDAPTAPRARTGLSRRRVLLAGGVVATATGVAASGELGRWLGAGGEAQALVTPPVLTLRTIAGTSPHDVLAELAERVRGLAPDAVRGPYLYLKSWGWWLNSAGDVPGGVANAAVPTVTEQWIRTSDGAGRERQAYGEPYFPNPDQERDARAAGLVEGEGVRDERHGPGYFAPDSDWQALLPFSTDPDRLLAQLRKVNWEGGRLIWGVSAMLDAAGRASGGTVEPALRAAALQVLARRSDVQVSRTTTWHGRQALAITQESRHRQAVFRDSLLLDPATGYPVGGEEALLGDPLSLGIAVPGTVTVSETLARGTVTNTRSTV</sequence>